<sequence>MKPAIGGIKPEDEAPGHAGSRGVGADAAQVRPSGPGQSSFAFAVLSAAGLNIGGRGVSNTTHVSLSGLKELDERMSNLTRGMQRGALRSALMKAAKPLVEIAKHKAPVKSGKLRDSIMVGAKLNSRQAKLHRRMFRDDRSSIELFVGPSYLMGGGGRHGHLLEFGTRKMAAQPFMRPAWDQDREAMLERIGDELRLSIDRAIARAARKAARES</sequence>
<gene>
    <name evidence="2" type="ORF">Shpa_10</name>
</gene>
<dbReference type="EMBL" id="KR072689">
    <property type="protein sequence ID" value="AKG94521.1"/>
    <property type="molecule type" value="Genomic_DNA"/>
</dbReference>
<accession>A0A0U2C0P4</accession>
<evidence type="ECO:0000256" key="1">
    <source>
        <dbReference type="SAM" id="MobiDB-lite"/>
    </source>
</evidence>
<keyword evidence="3" id="KW-1185">Reference proteome</keyword>
<dbReference type="OrthoDB" id="13012at10239"/>
<dbReference type="NCBIfam" id="TIGR01725">
    <property type="entry name" value="phge_HK97_gp10"/>
    <property type="match status" value="1"/>
</dbReference>
<dbReference type="Pfam" id="PF04883">
    <property type="entry name" value="HK97-gp10_like"/>
    <property type="match status" value="1"/>
</dbReference>
<organism evidence="2 3">
    <name type="scientific">Paracoccus phage Shpa</name>
    <dbReference type="NCBI Taxonomy" id="1647282"/>
    <lineage>
        <taxon>Viruses</taxon>
        <taxon>Duplodnaviria</taxon>
        <taxon>Heunggongvirae</taxon>
        <taxon>Uroviricota</taxon>
        <taxon>Caudoviricetes</taxon>
        <taxon>Vhulanivirus</taxon>
        <taxon>Vhulanivirus Shpa</taxon>
    </lineage>
</organism>
<proteinExistence type="predicted"/>
<dbReference type="InterPro" id="IPR010064">
    <property type="entry name" value="HK97-gp10_tail"/>
</dbReference>
<evidence type="ECO:0000313" key="2">
    <source>
        <dbReference type="EMBL" id="AKG94521.1"/>
    </source>
</evidence>
<evidence type="ECO:0000313" key="3">
    <source>
        <dbReference type="Proteomes" id="UP000223061"/>
    </source>
</evidence>
<protein>
    <submittedName>
        <fullName evidence="2">Uncharacterized protein</fullName>
    </submittedName>
</protein>
<reference evidence="2 3" key="1">
    <citation type="submission" date="2015-04" db="EMBL/GenBank/DDBJ databases">
        <title>Isolation and characterization of bacteriophages from East Africa Rift Valley soda lakes.</title>
        <authorList>
            <person name="van Zyl L.J."/>
            <person name="Nemavhulani S."/>
            <person name="Cowan D.A."/>
            <person name="Trindade M.I."/>
        </authorList>
    </citation>
    <scope>NUCLEOTIDE SEQUENCE [LARGE SCALE GENOMIC DNA]</scope>
</reference>
<name>A0A0U2C0P4_9CAUD</name>
<dbReference type="Proteomes" id="UP000223061">
    <property type="component" value="Segment"/>
</dbReference>
<feature type="region of interest" description="Disordered" evidence="1">
    <location>
        <begin position="1"/>
        <end position="32"/>
    </location>
</feature>